<sequence>MSRLYEMVKEGIEEHPLIHRPFAMFHMTCHSKDQIRGGWDSKCRMITQYDILRIANQSHICQLLFLPPSSLPEDCQVWTNN</sequence>
<protein>
    <submittedName>
        <fullName evidence="1">Uncharacterized protein</fullName>
    </submittedName>
</protein>
<proteinExistence type="predicted"/>
<evidence type="ECO:0000313" key="2">
    <source>
        <dbReference type="Proteomes" id="UP001060215"/>
    </source>
</evidence>
<keyword evidence="2" id="KW-1185">Reference proteome</keyword>
<name>A0ACC0HY86_9ERIC</name>
<evidence type="ECO:0000313" key="1">
    <source>
        <dbReference type="EMBL" id="KAI8018151.1"/>
    </source>
</evidence>
<gene>
    <name evidence="1" type="ORF">LOK49_LG04G03177</name>
</gene>
<dbReference type="EMBL" id="CM045759">
    <property type="protein sequence ID" value="KAI8018151.1"/>
    <property type="molecule type" value="Genomic_DNA"/>
</dbReference>
<comment type="caution">
    <text evidence="1">The sequence shown here is derived from an EMBL/GenBank/DDBJ whole genome shotgun (WGS) entry which is preliminary data.</text>
</comment>
<reference evidence="1 2" key="1">
    <citation type="journal article" date="2022" name="Plant J.">
        <title>Chromosome-level genome of Camellia lanceoleosa provides a valuable resource for understanding genome evolution and self-incompatibility.</title>
        <authorList>
            <person name="Gong W."/>
            <person name="Xiao S."/>
            <person name="Wang L."/>
            <person name="Liao Z."/>
            <person name="Chang Y."/>
            <person name="Mo W."/>
            <person name="Hu G."/>
            <person name="Li W."/>
            <person name="Zhao G."/>
            <person name="Zhu H."/>
            <person name="Hu X."/>
            <person name="Ji K."/>
            <person name="Xiang X."/>
            <person name="Song Q."/>
            <person name="Yuan D."/>
            <person name="Jin S."/>
            <person name="Zhang L."/>
        </authorList>
    </citation>
    <scope>NUCLEOTIDE SEQUENCE [LARGE SCALE GENOMIC DNA]</scope>
    <source>
        <strain evidence="1">SQ_2022a</strain>
    </source>
</reference>
<dbReference type="Proteomes" id="UP001060215">
    <property type="component" value="Chromosome 2"/>
</dbReference>
<accession>A0ACC0HY86</accession>
<organism evidence="1 2">
    <name type="scientific">Camellia lanceoleosa</name>
    <dbReference type="NCBI Taxonomy" id="1840588"/>
    <lineage>
        <taxon>Eukaryota</taxon>
        <taxon>Viridiplantae</taxon>
        <taxon>Streptophyta</taxon>
        <taxon>Embryophyta</taxon>
        <taxon>Tracheophyta</taxon>
        <taxon>Spermatophyta</taxon>
        <taxon>Magnoliopsida</taxon>
        <taxon>eudicotyledons</taxon>
        <taxon>Gunneridae</taxon>
        <taxon>Pentapetalae</taxon>
        <taxon>asterids</taxon>
        <taxon>Ericales</taxon>
        <taxon>Theaceae</taxon>
        <taxon>Camellia</taxon>
    </lineage>
</organism>